<feature type="compositionally biased region" description="Polar residues" evidence="2">
    <location>
        <begin position="314"/>
        <end position="335"/>
    </location>
</feature>
<gene>
    <name evidence="3" type="ORF">GJ744_000878</name>
</gene>
<protein>
    <submittedName>
        <fullName evidence="3">Uncharacterized protein</fullName>
    </submittedName>
</protein>
<evidence type="ECO:0000313" key="4">
    <source>
        <dbReference type="Proteomes" id="UP000606974"/>
    </source>
</evidence>
<reference evidence="3" key="1">
    <citation type="submission" date="2020-02" db="EMBL/GenBank/DDBJ databases">
        <authorList>
            <person name="Palmer J.M."/>
        </authorList>
    </citation>
    <scope>NUCLEOTIDE SEQUENCE</scope>
    <source>
        <strain evidence="3">EPUS1.4</strain>
        <tissue evidence="3">Thallus</tissue>
    </source>
</reference>
<sequence>MSVSDLPTKAQLTKSCNAAENVLESLNSHTNITLINRSRIVPLVKALFTSLQRLEEDGSDPDGAFHTAATRARINLAVNLRYCDVITNRVQKRIDSNTLRRDDDLSVELMALNDEIEQFLKLRKRRATATAQGKQGSTSDSSAIVEDLLRKQKNHESEVEALEAELRTLYARERTFEQESLVRNQEISELKNHNEAKLHHIRRLHAAIANLGLRHAMAHKSQDWEELSDELPAMVQRINMINITLKELELERDKRNDQECDSEEDSIHGQVPTVPKAPSAVTGSKPFTKEKDKEKDKDGKKKKKEHRRSVDAKATSNIRSPSPTSSETSKANTSKSVRRKSRNLNPGSGFFFGT</sequence>
<feature type="coiled-coil region" evidence="1">
    <location>
        <begin position="145"/>
        <end position="179"/>
    </location>
</feature>
<dbReference type="Proteomes" id="UP000606974">
    <property type="component" value="Unassembled WGS sequence"/>
</dbReference>
<evidence type="ECO:0000313" key="3">
    <source>
        <dbReference type="EMBL" id="KAF7512617.1"/>
    </source>
</evidence>
<keyword evidence="4" id="KW-1185">Reference proteome</keyword>
<dbReference type="AlphaFoldDB" id="A0A8H7ATF2"/>
<dbReference type="EMBL" id="JAACFV010000011">
    <property type="protein sequence ID" value="KAF7512617.1"/>
    <property type="molecule type" value="Genomic_DNA"/>
</dbReference>
<comment type="caution">
    <text evidence="3">The sequence shown here is derived from an EMBL/GenBank/DDBJ whole genome shotgun (WGS) entry which is preliminary data.</text>
</comment>
<evidence type="ECO:0000256" key="1">
    <source>
        <dbReference type="SAM" id="Coils"/>
    </source>
</evidence>
<accession>A0A8H7ATF2</accession>
<proteinExistence type="predicted"/>
<organism evidence="3 4">
    <name type="scientific">Endocarpon pusillum</name>
    <dbReference type="NCBI Taxonomy" id="364733"/>
    <lineage>
        <taxon>Eukaryota</taxon>
        <taxon>Fungi</taxon>
        <taxon>Dikarya</taxon>
        <taxon>Ascomycota</taxon>
        <taxon>Pezizomycotina</taxon>
        <taxon>Eurotiomycetes</taxon>
        <taxon>Chaetothyriomycetidae</taxon>
        <taxon>Verrucariales</taxon>
        <taxon>Verrucariaceae</taxon>
        <taxon>Endocarpon</taxon>
    </lineage>
</organism>
<name>A0A8H7ATF2_9EURO</name>
<feature type="region of interest" description="Disordered" evidence="2">
    <location>
        <begin position="254"/>
        <end position="354"/>
    </location>
</feature>
<feature type="compositionally biased region" description="Basic and acidic residues" evidence="2">
    <location>
        <begin position="287"/>
        <end position="299"/>
    </location>
</feature>
<keyword evidence="1" id="KW-0175">Coiled coil</keyword>
<evidence type="ECO:0000256" key="2">
    <source>
        <dbReference type="SAM" id="MobiDB-lite"/>
    </source>
</evidence>
<dbReference type="OrthoDB" id="10320735at2759"/>